<sequence>MRVAEAFEDVASSLAQLVPDKIITLKAPQAMSARVEQLISRKKNELITPEEITELEQFWRSTYLLA</sequence>
<keyword evidence="2" id="KW-1185">Reference proteome</keyword>
<protein>
    <submittedName>
        <fullName evidence="1">Uncharacterized protein</fullName>
    </submittedName>
</protein>
<evidence type="ECO:0000313" key="1">
    <source>
        <dbReference type="EMBL" id="MFD2571176.1"/>
    </source>
</evidence>
<organism evidence="1 2">
    <name type="scientific">Spirosoma soli</name>
    <dbReference type="NCBI Taxonomy" id="1770529"/>
    <lineage>
        <taxon>Bacteria</taxon>
        <taxon>Pseudomonadati</taxon>
        <taxon>Bacteroidota</taxon>
        <taxon>Cytophagia</taxon>
        <taxon>Cytophagales</taxon>
        <taxon>Cytophagaceae</taxon>
        <taxon>Spirosoma</taxon>
    </lineage>
</organism>
<reference evidence="2" key="1">
    <citation type="journal article" date="2019" name="Int. J. Syst. Evol. Microbiol.">
        <title>The Global Catalogue of Microorganisms (GCM) 10K type strain sequencing project: providing services to taxonomists for standard genome sequencing and annotation.</title>
        <authorList>
            <consortium name="The Broad Institute Genomics Platform"/>
            <consortium name="The Broad Institute Genome Sequencing Center for Infectious Disease"/>
            <person name="Wu L."/>
            <person name="Ma J."/>
        </authorList>
    </citation>
    <scope>NUCLEOTIDE SEQUENCE [LARGE SCALE GENOMIC DNA]</scope>
    <source>
        <strain evidence="2">KCTC 42805</strain>
    </source>
</reference>
<proteinExistence type="predicted"/>
<gene>
    <name evidence="1" type="ORF">ACFSUS_11055</name>
</gene>
<dbReference type="RefSeq" id="WP_381522473.1">
    <property type="nucleotide sequence ID" value="NZ_JBHULN010000005.1"/>
</dbReference>
<accession>A0ABW5M4Y6</accession>
<dbReference type="Proteomes" id="UP001597469">
    <property type="component" value="Unassembled WGS sequence"/>
</dbReference>
<name>A0ABW5M4Y6_9BACT</name>
<evidence type="ECO:0000313" key="2">
    <source>
        <dbReference type="Proteomes" id="UP001597469"/>
    </source>
</evidence>
<comment type="caution">
    <text evidence="1">The sequence shown here is derived from an EMBL/GenBank/DDBJ whole genome shotgun (WGS) entry which is preliminary data.</text>
</comment>
<dbReference type="EMBL" id="JBHULN010000005">
    <property type="protein sequence ID" value="MFD2571176.1"/>
    <property type="molecule type" value="Genomic_DNA"/>
</dbReference>